<evidence type="ECO:0000313" key="1">
    <source>
        <dbReference type="EMBL" id="KAI4346625.1"/>
    </source>
</evidence>
<organism evidence="1 2">
    <name type="scientific">Bauhinia variegata</name>
    <name type="common">Purple orchid tree</name>
    <name type="synonym">Phanera variegata</name>
    <dbReference type="NCBI Taxonomy" id="167791"/>
    <lineage>
        <taxon>Eukaryota</taxon>
        <taxon>Viridiplantae</taxon>
        <taxon>Streptophyta</taxon>
        <taxon>Embryophyta</taxon>
        <taxon>Tracheophyta</taxon>
        <taxon>Spermatophyta</taxon>
        <taxon>Magnoliopsida</taxon>
        <taxon>eudicotyledons</taxon>
        <taxon>Gunneridae</taxon>
        <taxon>Pentapetalae</taxon>
        <taxon>rosids</taxon>
        <taxon>fabids</taxon>
        <taxon>Fabales</taxon>
        <taxon>Fabaceae</taxon>
        <taxon>Cercidoideae</taxon>
        <taxon>Cercideae</taxon>
        <taxon>Bauhiniinae</taxon>
        <taxon>Bauhinia</taxon>
    </lineage>
</organism>
<gene>
    <name evidence="1" type="ORF">L6164_007506</name>
</gene>
<reference evidence="1 2" key="1">
    <citation type="journal article" date="2022" name="DNA Res.">
        <title>Chromosomal-level genome assembly of the orchid tree Bauhinia variegata (Leguminosae; Cercidoideae) supports the allotetraploid origin hypothesis of Bauhinia.</title>
        <authorList>
            <person name="Zhong Y."/>
            <person name="Chen Y."/>
            <person name="Zheng D."/>
            <person name="Pang J."/>
            <person name="Liu Y."/>
            <person name="Luo S."/>
            <person name="Meng S."/>
            <person name="Qian L."/>
            <person name="Wei D."/>
            <person name="Dai S."/>
            <person name="Zhou R."/>
        </authorList>
    </citation>
    <scope>NUCLEOTIDE SEQUENCE [LARGE SCALE GENOMIC DNA]</scope>
    <source>
        <strain evidence="1">BV-YZ2020</strain>
    </source>
</reference>
<protein>
    <submittedName>
        <fullName evidence="1">Uncharacterized protein</fullName>
    </submittedName>
</protein>
<comment type="caution">
    <text evidence="1">The sequence shown here is derived from an EMBL/GenBank/DDBJ whole genome shotgun (WGS) entry which is preliminary data.</text>
</comment>
<sequence length="633" mass="70712">MRWTTHFAGSISLATHLRSLVRVCARESSLDTGKKLHATIIVSGLVSFPDYFLRNALLHLYATCGHSSYARRVFDEIPQFHKDSVDWTTLIGCFARHGLPQTALNFFVEMRRKGVPADEVTMICVTNACARLGDVRLGMQGHADLMKTGLEINVKGCNAVMDMYVKCGLLGEARRVFEEMKEHSVVSWTVILEGAVKWEGVESGRVVFDRMPEKNEVAWTIMVVGYAENGFSREAFLLLSKMFSDCGVELNHVTLCSLLSACSQSGDVSLGRWVHVYAIKTMGRSTHIMVNTSLIGMYAKCGRINTALTVFKHMPKRNVVAWNALLGGLAMHGRGKAVVDMFPLMAEETKPDSLTFMSLLSACSHSGLVEQGRLYFQDLESVYGIRPEVEHYACMVDLLGRAGHLEEAEALVRKMPVPPNEVVLGSLLGSCCMYGKLHLGEQIMQELVKMNPLNTEYHILLSNMYALAGNEGEASSIRQFLKKRGVRKAPGISSIYVDAQIHHFSAGDKSHPQTADIYKKLDDMIRRLRLAGYVPNTAAQVLYGCSAKDDYPEDLEEAEQVLFTHSEKLALCLGLLRTRSGSPLYIFKNLRICHDCHSAIKIASVVYKREIIVRDRFRFHSFKHGSCSCSDYW</sequence>
<name>A0ACB9PJ88_BAUVA</name>
<dbReference type="Proteomes" id="UP000828941">
    <property type="component" value="Chromosome 4"/>
</dbReference>
<evidence type="ECO:0000313" key="2">
    <source>
        <dbReference type="Proteomes" id="UP000828941"/>
    </source>
</evidence>
<proteinExistence type="predicted"/>
<keyword evidence="2" id="KW-1185">Reference proteome</keyword>
<accession>A0ACB9PJ88</accession>
<dbReference type="EMBL" id="CM039429">
    <property type="protein sequence ID" value="KAI4346625.1"/>
    <property type="molecule type" value="Genomic_DNA"/>
</dbReference>